<dbReference type="GO" id="GO:0006777">
    <property type="term" value="P:Mo-molybdopterin cofactor biosynthetic process"/>
    <property type="evidence" value="ECO:0007669"/>
    <property type="project" value="InterPro"/>
</dbReference>
<gene>
    <name evidence="2" type="ORF">SAMN04488004_105112</name>
</gene>
<feature type="domain" description="Molybdopterin-guanine dinucleotide biosynthesis protein B (MobB)" evidence="1">
    <location>
        <begin position="3"/>
        <end position="135"/>
    </location>
</feature>
<dbReference type="Gene3D" id="3.40.50.300">
    <property type="entry name" value="P-loop containing nucleotide triphosphate hydrolases"/>
    <property type="match status" value="1"/>
</dbReference>
<dbReference type="NCBIfam" id="TIGR00176">
    <property type="entry name" value="mobB"/>
    <property type="match status" value="1"/>
</dbReference>
<organism evidence="2 3">
    <name type="scientific">Loktanella salsilacus</name>
    <dbReference type="NCBI Taxonomy" id="195913"/>
    <lineage>
        <taxon>Bacteria</taxon>
        <taxon>Pseudomonadati</taxon>
        <taxon>Pseudomonadota</taxon>
        <taxon>Alphaproteobacteria</taxon>
        <taxon>Rhodobacterales</taxon>
        <taxon>Roseobacteraceae</taxon>
        <taxon>Loktanella</taxon>
    </lineage>
</organism>
<dbReference type="InterPro" id="IPR004435">
    <property type="entry name" value="MobB_dom"/>
</dbReference>
<dbReference type="PANTHER" id="PTHR40072:SF1">
    <property type="entry name" value="MOLYBDOPTERIN-GUANINE DINUCLEOTIDE BIOSYNTHESIS ADAPTER PROTEIN"/>
    <property type="match status" value="1"/>
</dbReference>
<keyword evidence="3" id="KW-1185">Reference proteome</keyword>
<dbReference type="OrthoDB" id="9804758at2"/>
<evidence type="ECO:0000313" key="2">
    <source>
        <dbReference type="EMBL" id="SFK97549.1"/>
    </source>
</evidence>
<dbReference type="PANTHER" id="PTHR40072">
    <property type="entry name" value="MOLYBDOPTERIN-GUANINE DINUCLEOTIDE BIOSYNTHESIS ADAPTER PROTEIN-RELATED"/>
    <property type="match status" value="1"/>
</dbReference>
<dbReference type="InterPro" id="IPR027417">
    <property type="entry name" value="P-loop_NTPase"/>
</dbReference>
<dbReference type="InterPro" id="IPR052539">
    <property type="entry name" value="MGD_biosynthesis_adapter"/>
</dbReference>
<dbReference type="Pfam" id="PF03205">
    <property type="entry name" value="MobB"/>
    <property type="match status" value="1"/>
</dbReference>
<evidence type="ECO:0000313" key="3">
    <source>
        <dbReference type="Proteomes" id="UP000199550"/>
    </source>
</evidence>
<dbReference type="Proteomes" id="UP000199550">
    <property type="component" value="Unassembled WGS sequence"/>
</dbReference>
<dbReference type="EMBL" id="FOTF01000005">
    <property type="protein sequence ID" value="SFK97549.1"/>
    <property type="molecule type" value="Genomic_DNA"/>
</dbReference>
<accession>A0A1I4DX73</accession>
<proteinExistence type="predicted"/>
<dbReference type="SUPFAM" id="SSF52540">
    <property type="entry name" value="P-loop containing nucleoside triphosphate hydrolases"/>
    <property type="match status" value="1"/>
</dbReference>
<name>A0A1I4DX73_9RHOB</name>
<reference evidence="2 3" key="1">
    <citation type="submission" date="2016-10" db="EMBL/GenBank/DDBJ databases">
        <authorList>
            <person name="de Groot N.N."/>
        </authorList>
    </citation>
    <scope>NUCLEOTIDE SEQUENCE [LARGE SCALE GENOMIC DNA]</scope>
    <source>
        <strain evidence="2 3">DSM 16199</strain>
    </source>
</reference>
<dbReference type="AlphaFoldDB" id="A0A1I4DX73"/>
<protein>
    <submittedName>
        <fullName evidence="2">Molybdopterin guanine dinucleotide biosynthesis accessory protein MobB</fullName>
    </submittedName>
</protein>
<sequence>MNIFGVTGWKNAGKTGLMERLVTDITARGFTVSTLKHAHHSFDVDHPGKDSHRHRTAGASQVLLSSGTRWALMSELRGAPEPSLTDLLTKLDPVDLILIEGYKRDTHPKVEAYRAEPGNPLIATHDPTIKAIATDTPLTTDRPQFDLDDTAAIADFILGHLGLPLRK</sequence>
<evidence type="ECO:0000259" key="1">
    <source>
        <dbReference type="Pfam" id="PF03205"/>
    </source>
</evidence>
<dbReference type="STRING" id="195913.SAMN04488004_105112"/>
<dbReference type="RefSeq" id="WP_090186908.1">
    <property type="nucleotide sequence ID" value="NZ_FOTF01000005.1"/>
</dbReference>
<dbReference type="GO" id="GO:0005525">
    <property type="term" value="F:GTP binding"/>
    <property type="evidence" value="ECO:0007669"/>
    <property type="project" value="InterPro"/>
</dbReference>
<dbReference type="CDD" id="cd03116">
    <property type="entry name" value="MobB"/>
    <property type="match status" value="1"/>
</dbReference>